<keyword evidence="4" id="KW-1185">Reference proteome</keyword>
<proteinExistence type="predicted"/>
<feature type="compositionally biased region" description="Polar residues" evidence="1">
    <location>
        <begin position="324"/>
        <end position="334"/>
    </location>
</feature>
<dbReference type="EMBL" id="JAPDHF010000007">
    <property type="protein sequence ID" value="KAJ4014966.1"/>
    <property type="molecule type" value="Genomic_DNA"/>
</dbReference>
<evidence type="ECO:0000256" key="1">
    <source>
        <dbReference type="SAM" id="MobiDB-lite"/>
    </source>
</evidence>
<sequence length="814" mass="91815">MGREKRNLPAAVAGGPKERHRRAQRSQFDHAAPVPPGFVAKPALPKTTKHHSYFEFVENKDKKKKLEFQITTKKTPPPGFEFVPAGNPELTTACKELSREKDAMIFIVSSFNVLFADSTELKNAKDPTTSNILSHQVHRIGHHVRETIVDEARASLGPSIDQMLPVSRGAPEPIPKSQEEYDAQVDAALRDLFPRIPNTDRQMIIEHAFRRDPTNKSEKEKVGFSEDITLARRVQLAVLAHIRHTHTRYDTLLRETSWQNARKVVENLCLDTLVKWRGDEESGRDQLDEILREVVVISDSEGEESGNESDSSIEEVIYQSTNLIPSRPVQNISGQAGPGHRQSPRLNLGVKAPVTPKSKGKVKKAKRKTSAEKKGQRGFKRYQAWQDALDRNRNDQDHAPKSPQAPVSQYTHGPPLAALVPIGDPLPPASQLRLVSGGVGPAPYENGYVGKPQHPANGYFISSGPQVARKVKSPFYEPPPSTRPPVSMVADRLQDMLVRSIEPASPDIMKPSFVRAVPPRGQGFRDEPPQSSSLQRPAVITSPSRRMNMRDEPMQVSRPIPSERLAYGERPYEYPGPVPAHSGNGILNEPSHSYDTRSNGVQNPARILVSRRPFDELQRHGDRDTPIVMEDRGGFYERVPVRSTGDIAMSSRDERIPEYRRDIPEVSRPSGDRPAVWQEQPRLLRVGRSNADDMIPIGHAPLESRQRAVLAEPRAVPYPVPARAQSDIRAYFEPEPRLLRYNPPAPEPRAVINDHMAPRYEALHEIRYEERGPETFQRREPVHRYYRDEHPITEDRHRPPPLQSRRPEDVIVLE</sequence>
<gene>
    <name evidence="3" type="ORF">NW766_005288</name>
</gene>
<dbReference type="Pfam" id="PF10056">
    <property type="entry name" value="DUF2293"/>
    <property type="match status" value="1"/>
</dbReference>
<feature type="compositionally biased region" description="Basic and acidic residues" evidence="1">
    <location>
        <begin position="388"/>
        <end position="400"/>
    </location>
</feature>
<name>A0A9W8PR25_9HYPO</name>
<organism evidence="3 4">
    <name type="scientific">Fusarium irregulare</name>
    <dbReference type="NCBI Taxonomy" id="2494466"/>
    <lineage>
        <taxon>Eukaryota</taxon>
        <taxon>Fungi</taxon>
        <taxon>Dikarya</taxon>
        <taxon>Ascomycota</taxon>
        <taxon>Pezizomycotina</taxon>
        <taxon>Sordariomycetes</taxon>
        <taxon>Hypocreomycetidae</taxon>
        <taxon>Hypocreales</taxon>
        <taxon>Nectriaceae</taxon>
        <taxon>Fusarium</taxon>
        <taxon>Fusarium incarnatum-equiseti species complex</taxon>
    </lineage>
</organism>
<feature type="domain" description="DUF2293" evidence="2">
    <location>
        <begin position="188"/>
        <end position="277"/>
    </location>
</feature>
<dbReference type="PANTHER" id="PTHR38113">
    <property type="match status" value="1"/>
</dbReference>
<dbReference type="Proteomes" id="UP001152130">
    <property type="component" value="Unassembled WGS sequence"/>
</dbReference>
<dbReference type="InterPro" id="IPR018744">
    <property type="entry name" value="DUF2293"/>
</dbReference>
<evidence type="ECO:0000259" key="2">
    <source>
        <dbReference type="Pfam" id="PF10056"/>
    </source>
</evidence>
<protein>
    <recommendedName>
        <fullName evidence="2">DUF2293 domain-containing protein</fullName>
    </recommendedName>
</protein>
<feature type="region of interest" description="Disordered" evidence="1">
    <location>
        <begin position="1"/>
        <end position="43"/>
    </location>
</feature>
<comment type="caution">
    <text evidence="3">The sequence shown here is derived from an EMBL/GenBank/DDBJ whole genome shotgun (WGS) entry which is preliminary data.</text>
</comment>
<feature type="region of interest" description="Disordered" evidence="1">
    <location>
        <begin position="324"/>
        <end position="424"/>
    </location>
</feature>
<dbReference type="PANTHER" id="PTHR38113:SF1">
    <property type="entry name" value="DUF2293 DOMAIN-CONTAINING PROTEIN"/>
    <property type="match status" value="1"/>
</dbReference>
<feature type="compositionally biased region" description="Basic and acidic residues" evidence="1">
    <location>
        <begin position="805"/>
        <end position="814"/>
    </location>
</feature>
<feature type="region of interest" description="Disordered" evidence="1">
    <location>
        <begin position="771"/>
        <end position="814"/>
    </location>
</feature>
<accession>A0A9W8PR25</accession>
<dbReference type="AlphaFoldDB" id="A0A9W8PR25"/>
<evidence type="ECO:0000313" key="3">
    <source>
        <dbReference type="EMBL" id="KAJ4014966.1"/>
    </source>
</evidence>
<feature type="compositionally biased region" description="Basic and acidic residues" evidence="1">
    <location>
        <begin position="771"/>
        <end position="798"/>
    </location>
</feature>
<feature type="compositionally biased region" description="Basic residues" evidence="1">
    <location>
        <begin position="358"/>
        <end position="368"/>
    </location>
</feature>
<reference evidence="3" key="1">
    <citation type="submission" date="2022-10" db="EMBL/GenBank/DDBJ databases">
        <title>Fusarium specimens isolated from Avocado Roots.</title>
        <authorList>
            <person name="Stajich J."/>
            <person name="Roper C."/>
            <person name="Heimlech-Rivalta G."/>
        </authorList>
    </citation>
    <scope>NUCLEOTIDE SEQUENCE</scope>
    <source>
        <strain evidence="3">CF00143</strain>
    </source>
</reference>
<evidence type="ECO:0000313" key="4">
    <source>
        <dbReference type="Proteomes" id="UP001152130"/>
    </source>
</evidence>